<name>A0A8B7NSK9_HYAAZ</name>
<dbReference type="Gene3D" id="2.60.300.12">
    <property type="entry name" value="HesB-like domain"/>
    <property type="match status" value="1"/>
</dbReference>
<dbReference type="GO" id="GO:0016226">
    <property type="term" value="P:iron-sulfur cluster assembly"/>
    <property type="evidence" value="ECO:0007669"/>
    <property type="project" value="InterPro"/>
</dbReference>
<keyword evidence="5" id="KW-0496">Mitochondrion</keyword>
<keyword evidence="3" id="KW-0479">Metal-binding</keyword>
<dbReference type="OMA" id="NLRCIFD"/>
<dbReference type="GO" id="GO:0051539">
    <property type="term" value="F:4 iron, 4 sulfur cluster binding"/>
    <property type="evidence" value="ECO:0007669"/>
    <property type="project" value="TreeGrafter"/>
</dbReference>
<protein>
    <recommendedName>
        <fullName evidence="7">Iron-sulfur cluster assembly 2 homolog, mitochondrial</fullName>
    </recommendedName>
    <alternativeName>
        <fullName evidence="8">HESB-like domain-containing protein 1</fullName>
    </alternativeName>
</protein>
<dbReference type="InterPro" id="IPR016092">
    <property type="entry name" value="ATAP"/>
</dbReference>
<evidence type="ECO:0000256" key="2">
    <source>
        <dbReference type="ARBA" id="ARBA00006718"/>
    </source>
</evidence>
<sequence length="162" mass="17326">MYLRHFQRHFPLLPGALSNKLCATVAHYSGDAAVEDLVLSPSCIERLQSLNRKAAAADQGGAAVDQGGGVSNAPPQFLRIVVEGGGCSGFQYKFNLEDKLQPDDRRFGPPDASVVTDEVSLSFIKGATVEYHTELIRAAFRIVNNPQSKAGCSCGASFAIKI</sequence>
<dbReference type="PANTHER" id="PTHR43011">
    <property type="entry name" value="IRON-SULFUR CLUSTER ASSEMBLY 2 HOMOLOG, MITOCHONDRIAL"/>
    <property type="match status" value="1"/>
</dbReference>
<dbReference type="PANTHER" id="PTHR43011:SF1">
    <property type="entry name" value="IRON-SULFUR CLUSTER ASSEMBLY 2 HOMOLOG, MITOCHONDRIAL"/>
    <property type="match status" value="1"/>
</dbReference>
<feature type="domain" description="Core" evidence="10">
    <location>
        <begin position="69"/>
        <end position="155"/>
    </location>
</feature>
<evidence type="ECO:0000256" key="4">
    <source>
        <dbReference type="ARBA" id="ARBA00023004"/>
    </source>
</evidence>
<evidence type="ECO:0000256" key="9">
    <source>
        <dbReference type="ARBA" id="ARBA00093471"/>
    </source>
</evidence>
<dbReference type="GO" id="GO:0120510">
    <property type="term" value="C:mitochondrial [4Fe-4S] assembly complex"/>
    <property type="evidence" value="ECO:0007669"/>
    <property type="project" value="UniProtKB-ARBA"/>
</dbReference>
<dbReference type="KEGG" id="hazt:108673388"/>
<dbReference type="SUPFAM" id="SSF89360">
    <property type="entry name" value="HesB-like domain"/>
    <property type="match status" value="1"/>
</dbReference>
<organism evidence="11 12">
    <name type="scientific">Hyalella azteca</name>
    <name type="common">Amphipod</name>
    <dbReference type="NCBI Taxonomy" id="294128"/>
    <lineage>
        <taxon>Eukaryota</taxon>
        <taxon>Metazoa</taxon>
        <taxon>Ecdysozoa</taxon>
        <taxon>Arthropoda</taxon>
        <taxon>Crustacea</taxon>
        <taxon>Multicrustacea</taxon>
        <taxon>Malacostraca</taxon>
        <taxon>Eumalacostraca</taxon>
        <taxon>Peracarida</taxon>
        <taxon>Amphipoda</taxon>
        <taxon>Senticaudata</taxon>
        <taxon>Talitrida</taxon>
        <taxon>Talitroidea</taxon>
        <taxon>Hyalellidae</taxon>
        <taxon>Hyalella</taxon>
    </lineage>
</organism>
<evidence type="ECO:0000256" key="3">
    <source>
        <dbReference type="ARBA" id="ARBA00022723"/>
    </source>
</evidence>
<dbReference type="GO" id="GO:0051537">
    <property type="term" value="F:2 iron, 2 sulfur cluster binding"/>
    <property type="evidence" value="ECO:0007669"/>
    <property type="project" value="TreeGrafter"/>
</dbReference>
<comment type="subunit">
    <text evidence="9">Heterotetramer; forms a dimer of dimers with IBA57. Interacts with [2Fe-2S]-ISCA2 forming the heterodimer [2Fe- 2S]-ISCA2-IBA57 complex; [2Fe-2S] cluster binding is absolutely required to promote the complex formation.</text>
</comment>
<dbReference type="GeneID" id="108673388"/>
<dbReference type="Proteomes" id="UP000694843">
    <property type="component" value="Unplaced"/>
</dbReference>
<dbReference type="GO" id="GO:0005506">
    <property type="term" value="F:iron ion binding"/>
    <property type="evidence" value="ECO:0007669"/>
    <property type="project" value="TreeGrafter"/>
</dbReference>
<dbReference type="AlphaFoldDB" id="A0A8B7NSK9"/>
<dbReference type="InterPro" id="IPR035903">
    <property type="entry name" value="HesB-like_dom_sf"/>
</dbReference>
<accession>A0A8B7NSK9</accession>
<dbReference type="FunFam" id="2.60.300.12:FF:000006">
    <property type="entry name" value="Iron-sulfur cluster assembly 2 mitochondrial"/>
    <property type="match status" value="1"/>
</dbReference>
<keyword evidence="4" id="KW-0408">Iron</keyword>
<evidence type="ECO:0000256" key="6">
    <source>
        <dbReference type="ARBA" id="ARBA00057540"/>
    </source>
</evidence>
<comment type="function">
    <text evidence="6">Involved in the maturation of mitochondrial 4Fe-4S proteins functioning late in the iron-sulfur cluster assembly pathway. May be involved in the binding of an intermediate of Fe/S cluster assembly.</text>
</comment>
<evidence type="ECO:0000259" key="10">
    <source>
        <dbReference type="Pfam" id="PF01521"/>
    </source>
</evidence>
<dbReference type="InterPro" id="IPR000361">
    <property type="entry name" value="ATAP_core_dom"/>
</dbReference>
<evidence type="ECO:0000313" key="11">
    <source>
        <dbReference type="Proteomes" id="UP000694843"/>
    </source>
</evidence>
<evidence type="ECO:0000313" key="12">
    <source>
        <dbReference type="RefSeq" id="XP_018016697.1"/>
    </source>
</evidence>
<dbReference type="OrthoDB" id="1938621at2759"/>
<dbReference type="NCBIfam" id="TIGR00049">
    <property type="entry name" value="iron-sulfur cluster assembly accessory protein"/>
    <property type="match status" value="1"/>
</dbReference>
<evidence type="ECO:0000256" key="7">
    <source>
        <dbReference type="ARBA" id="ARBA00073313"/>
    </source>
</evidence>
<gene>
    <name evidence="12" type="primary">LOC108673388</name>
</gene>
<comment type="subcellular location">
    <subcellularLocation>
        <location evidence="1">Mitochondrion</location>
    </subcellularLocation>
</comment>
<dbReference type="Pfam" id="PF01521">
    <property type="entry name" value="Fe-S_biosyn"/>
    <property type="match status" value="1"/>
</dbReference>
<evidence type="ECO:0000256" key="1">
    <source>
        <dbReference type="ARBA" id="ARBA00004173"/>
    </source>
</evidence>
<keyword evidence="11" id="KW-1185">Reference proteome</keyword>
<evidence type="ECO:0000256" key="8">
    <source>
        <dbReference type="ARBA" id="ARBA00077082"/>
    </source>
</evidence>
<dbReference type="RefSeq" id="XP_018016697.1">
    <property type="nucleotide sequence ID" value="XM_018161208.2"/>
</dbReference>
<evidence type="ECO:0000256" key="5">
    <source>
        <dbReference type="ARBA" id="ARBA00023128"/>
    </source>
</evidence>
<comment type="similarity">
    <text evidence="2">Belongs to the HesB/IscA family.</text>
</comment>
<proteinExistence type="inferred from homology"/>
<reference evidence="12" key="1">
    <citation type="submission" date="2025-08" db="UniProtKB">
        <authorList>
            <consortium name="RefSeq"/>
        </authorList>
    </citation>
    <scope>IDENTIFICATION</scope>
    <source>
        <tissue evidence="12">Whole organism</tissue>
    </source>
</reference>